<dbReference type="SMART" id="SM00409">
    <property type="entry name" value="IG"/>
    <property type="match status" value="1"/>
</dbReference>
<evidence type="ECO:0000256" key="4">
    <source>
        <dbReference type="ARBA" id="ARBA00023157"/>
    </source>
</evidence>
<dbReference type="GO" id="GO:0005886">
    <property type="term" value="C:plasma membrane"/>
    <property type="evidence" value="ECO:0007669"/>
    <property type="project" value="UniProtKB-SubCell"/>
</dbReference>
<keyword evidence="10" id="KW-1185">Reference proteome</keyword>
<keyword evidence="6" id="KW-1280">Immunoglobulin</keyword>
<evidence type="ECO:0000256" key="3">
    <source>
        <dbReference type="ARBA" id="ARBA00023136"/>
    </source>
</evidence>
<comment type="subunit">
    <text evidence="5">Immunoglobulins are composed of two identical heavy chains and two identical light chains; disulfide-linked.</text>
</comment>
<protein>
    <submittedName>
        <fullName evidence="9">Ig lambda chain V-I region BL2</fullName>
    </submittedName>
</protein>
<organism evidence="9 10">
    <name type="scientific">Sciurus carolinensis</name>
    <name type="common">Eastern gray squirrel</name>
    <dbReference type="NCBI Taxonomy" id="30640"/>
    <lineage>
        <taxon>Eukaryota</taxon>
        <taxon>Metazoa</taxon>
        <taxon>Chordata</taxon>
        <taxon>Craniata</taxon>
        <taxon>Vertebrata</taxon>
        <taxon>Euteleostomi</taxon>
        <taxon>Mammalia</taxon>
        <taxon>Eutheria</taxon>
        <taxon>Euarchontoglires</taxon>
        <taxon>Glires</taxon>
        <taxon>Rodentia</taxon>
        <taxon>Sciuromorpha</taxon>
        <taxon>Sciuridae</taxon>
        <taxon>Sciurinae</taxon>
        <taxon>Sciurini</taxon>
        <taxon>Sciurus</taxon>
    </lineage>
</organism>
<sequence length="200" mass="21254">KITLSVSLQLLGSWAQSVLTQPPSLSGTPGQRVTISCIGSSTNIGDGYSVQWYQQLPGTAPKLLIYSSSNRPSGIPDRFSGSRSGSSASLAITGLQPEDEAVYFCQSYNSLGADTVLQSHGEVRQEPLYHLPGAQSPHSIAQAWPLVAAATTTIGPAESAGTLLSEEPLLLCPQSHSQQHAPRKMSPYKQEFLLLSSSRC</sequence>
<dbReference type="InterPro" id="IPR013106">
    <property type="entry name" value="Ig_V-set"/>
</dbReference>
<dbReference type="FunFam" id="2.60.40.10:FF:000442">
    <property type="entry name" value="Immunoglobulin lambda variable 2-8"/>
    <property type="match status" value="1"/>
</dbReference>
<evidence type="ECO:0000256" key="1">
    <source>
        <dbReference type="ARBA" id="ARBA00004236"/>
    </source>
</evidence>
<evidence type="ECO:0000256" key="2">
    <source>
        <dbReference type="ARBA" id="ARBA00022475"/>
    </source>
</evidence>
<reference evidence="9" key="1">
    <citation type="submission" date="2020-03" db="EMBL/GenBank/DDBJ databases">
        <title>Studies in the Genomics of Life Span.</title>
        <authorList>
            <person name="Glass D."/>
        </authorList>
    </citation>
    <scope>NUCLEOTIDE SEQUENCE</scope>
    <source>
        <strain evidence="9">SUZIE</strain>
        <tissue evidence="9">Muscle</tissue>
    </source>
</reference>
<keyword evidence="6" id="KW-1064">Adaptive immunity</keyword>
<dbReference type="GO" id="GO:0005576">
    <property type="term" value="C:extracellular region"/>
    <property type="evidence" value="ECO:0007669"/>
    <property type="project" value="UniProtKB-ARBA"/>
</dbReference>
<dbReference type="InterPro" id="IPR007110">
    <property type="entry name" value="Ig-like_dom"/>
</dbReference>
<dbReference type="InterPro" id="IPR050150">
    <property type="entry name" value="IgV_Light_Chain"/>
</dbReference>
<dbReference type="Gene3D" id="2.60.40.10">
    <property type="entry name" value="Immunoglobulins"/>
    <property type="match status" value="1"/>
</dbReference>
<keyword evidence="2" id="KW-1003">Cell membrane</keyword>
<evidence type="ECO:0000259" key="8">
    <source>
        <dbReference type="PROSITE" id="PS50835"/>
    </source>
</evidence>
<evidence type="ECO:0000256" key="5">
    <source>
        <dbReference type="ARBA" id="ARBA00038737"/>
    </source>
</evidence>
<dbReference type="SMART" id="SM00406">
    <property type="entry name" value="IGv"/>
    <property type="match status" value="1"/>
</dbReference>
<feature type="domain" description="Ig-like" evidence="8">
    <location>
        <begin position="16"/>
        <end position="124"/>
    </location>
</feature>
<keyword evidence="3" id="KW-0472">Membrane</keyword>
<feature type="non-terminal residue" evidence="9">
    <location>
        <position position="1"/>
    </location>
</feature>
<dbReference type="Proteomes" id="UP001166674">
    <property type="component" value="Unassembled WGS sequence"/>
</dbReference>
<feature type="signal peptide" evidence="7">
    <location>
        <begin position="1"/>
        <end position="20"/>
    </location>
</feature>
<dbReference type="Pfam" id="PF07686">
    <property type="entry name" value="V-set"/>
    <property type="match status" value="1"/>
</dbReference>
<proteinExistence type="predicted"/>
<keyword evidence="4" id="KW-1015">Disulfide bond</keyword>
<dbReference type="PROSITE" id="PS50835">
    <property type="entry name" value="IG_LIKE"/>
    <property type="match status" value="1"/>
</dbReference>
<gene>
    <name evidence="9" type="ORF">SUZIE_152525</name>
</gene>
<evidence type="ECO:0000256" key="7">
    <source>
        <dbReference type="SAM" id="SignalP"/>
    </source>
</evidence>
<comment type="caution">
    <text evidence="9">The sequence shown here is derived from an EMBL/GenBank/DDBJ whole genome shotgun (WGS) entry which is preliminary data.</text>
</comment>
<dbReference type="EMBL" id="JAATJV010358200">
    <property type="protein sequence ID" value="MBZ3879356.1"/>
    <property type="molecule type" value="Genomic_DNA"/>
</dbReference>
<evidence type="ECO:0000256" key="6">
    <source>
        <dbReference type="ARBA" id="ARBA00043265"/>
    </source>
</evidence>
<dbReference type="SUPFAM" id="SSF48726">
    <property type="entry name" value="Immunoglobulin"/>
    <property type="match status" value="1"/>
</dbReference>
<dbReference type="GO" id="GO:0019814">
    <property type="term" value="C:immunoglobulin complex"/>
    <property type="evidence" value="ECO:0007669"/>
    <property type="project" value="UniProtKB-KW"/>
</dbReference>
<keyword evidence="7" id="KW-0732">Signal</keyword>
<dbReference type="InterPro" id="IPR003599">
    <property type="entry name" value="Ig_sub"/>
</dbReference>
<accession>A0AA41MWF8</accession>
<evidence type="ECO:0000313" key="9">
    <source>
        <dbReference type="EMBL" id="MBZ3879356.1"/>
    </source>
</evidence>
<dbReference type="InterPro" id="IPR036179">
    <property type="entry name" value="Ig-like_dom_sf"/>
</dbReference>
<comment type="subcellular location">
    <subcellularLocation>
        <location evidence="1">Cell membrane</location>
    </subcellularLocation>
</comment>
<dbReference type="InterPro" id="IPR013783">
    <property type="entry name" value="Ig-like_fold"/>
</dbReference>
<keyword evidence="6" id="KW-0391">Immunity</keyword>
<evidence type="ECO:0000313" key="10">
    <source>
        <dbReference type="Proteomes" id="UP001166674"/>
    </source>
</evidence>
<dbReference type="AlphaFoldDB" id="A0AA41MWF8"/>
<feature type="chain" id="PRO_5041399812" evidence="7">
    <location>
        <begin position="21"/>
        <end position="200"/>
    </location>
</feature>
<name>A0AA41MWF8_SCICA</name>
<dbReference type="PANTHER" id="PTHR23267">
    <property type="entry name" value="IMMUNOGLOBULIN LIGHT CHAIN"/>
    <property type="match status" value="1"/>
</dbReference>